<evidence type="ECO:0000256" key="1">
    <source>
        <dbReference type="ARBA" id="ARBA00023002"/>
    </source>
</evidence>
<name>A0A1X7FTP0_TRICW</name>
<dbReference type="InterPro" id="IPR036010">
    <property type="entry name" value="2Fe-2S_ferredoxin-like_sf"/>
</dbReference>
<dbReference type="EMBL" id="FXAH01000011">
    <property type="protein sequence ID" value="SMF58398.1"/>
    <property type="molecule type" value="Genomic_DNA"/>
</dbReference>
<dbReference type="RefSeq" id="WP_085228982.1">
    <property type="nucleotide sequence ID" value="NZ_BSQD01000008.1"/>
</dbReference>
<accession>A0A1X7FTP0</accession>
<dbReference type="STRING" id="28094.SAMN06295900_11179"/>
<dbReference type="GeneID" id="95552924"/>
<evidence type="ECO:0000313" key="2">
    <source>
        <dbReference type="EMBL" id="SMF58398.1"/>
    </source>
</evidence>
<sequence length="97" mass="10436">MFERLSLVPAQTVSIDIDGQTRRVPADFTVAAALLDAGRVACRRSAVGGAPRGPFCMMGVCFECLVEVDGRPNVQACIERVRDGMKVRAMHGKASIE</sequence>
<protein>
    <submittedName>
        <fullName evidence="2">2Fe-2S iron-sulfur cluster binding domain-containing protein</fullName>
    </submittedName>
</protein>
<reference evidence="3" key="1">
    <citation type="submission" date="2017-04" db="EMBL/GenBank/DDBJ databases">
        <authorList>
            <person name="Varghese N."/>
            <person name="Submissions S."/>
        </authorList>
    </citation>
    <scope>NUCLEOTIDE SEQUENCE [LARGE SCALE GENOMIC DNA]</scope>
    <source>
        <strain evidence="3">Ballard 720</strain>
    </source>
</reference>
<dbReference type="InterPro" id="IPR042204">
    <property type="entry name" value="2Fe-2S-bd_N"/>
</dbReference>
<dbReference type="Gene3D" id="3.10.20.440">
    <property type="entry name" value="2Fe-2S iron-sulphur cluster binding domain, sarcosine oxidase, alpha subunit, N-terminal domain"/>
    <property type="match status" value="1"/>
</dbReference>
<dbReference type="SUPFAM" id="SSF54292">
    <property type="entry name" value="2Fe-2S ferredoxin-like"/>
    <property type="match status" value="1"/>
</dbReference>
<organism evidence="2 3">
    <name type="scientific">Trinickia caryophylli</name>
    <name type="common">Paraburkholderia caryophylli</name>
    <dbReference type="NCBI Taxonomy" id="28094"/>
    <lineage>
        <taxon>Bacteria</taxon>
        <taxon>Pseudomonadati</taxon>
        <taxon>Pseudomonadota</taxon>
        <taxon>Betaproteobacteria</taxon>
        <taxon>Burkholderiales</taxon>
        <taxon>Burkholderiaceae</taxon>
        <taxon>Trinickia</taxon>
    </lineage>
</organism>
<dbReference type="GO" id="GO:0051536">
    <property type="term" value="F:iron-sulfur cluster binding"/>
    <property type="evidence" value="ECO:0007669"/>
    <property type="project" value="InterPro"/>
</dbReference>
<dbReference type="Pfam" id="PF13510">
    <property type="entry name" value="Fer2_4"/>
    <property type="match status" value="1"/>
</dbReference>
<keyword evidence="1" id="KW-0560">Oxidoreductase</keyword>
<dbReference type="AlphaFoldDB" id="A0A1X7FTP0"/>
<dbReference type="Proteomes" id="UP000192911">
    <property type="component" value="Unassembled WGS sequence"/>
</dbReference>
<proteinExistence type="predicted"/>
<evidence type="ECO:0000313" key="3">
    <source>
        <dbReference type="Proteomes" id="UP000192911"/>
    </source>
</evidence>
<gene>
    <name evidence="2" type="ORF">SAMN06295900_11179</name>
</gene>
<keyword evidence="3" id="KW-1185">Reference proteome</keyword>
<dbReference type="GO" id="GO:0016491">
    <property type="term" value="F:oxidoreductase activity"/>
    <property type="evidence" value="ECO:0007669"/>
    <property type="project" value="UniProtKB-KW"/>
</dbReference>
<dbReference type="OrthoDB" id="573392at2"/>